<dbReference type="EnsemblMetazoa" id="AMIN015538-RA">
    <property type="protein sequence ID" value="AMIN015538-PA"/>
    <property type="gene ID" value="AMIN015538"/>
</dbReference>
<evidence type="ECO:0000256" key="2">
    <source>
        <dbReference type="ARBA" id="ARBA00022475"/>
    </source>
</evidence>
<dbReference type="PANTHER" id="PTHR21143">
    <property type="entry name" value="INVERTEBRATE GUSTATORY RECEPTOR"/>
    <property type="match status" value="1"/>
</dbReference>
<dbReference type="GO" id="GO:0043025">
    <property type="term" value="C:neuronal cell body"/>
    <property type="evidence" value="ECO:0007669"/>
    <property type="project" value="TreeGrafter"/>
</dbReference>
<dbReference type="GO" id="GO:0007165">
    <property type="term" value="P:signal transduction"/>
    <property type="evidence" value="ECO:0007669"/>
    <property type="project" value="UniProtKB-KW"/>
</dbReference>
<feature type="transmembrane region" description="Helical" evidence="8">
    <location>
        <begin position="6"/>
        <end position="27"/>
    </location>
</feature>
<comment type="function">
    <text evidence="8">Gustatory receptor which mediates acceptance or avoidance behavior, depending on its substrates.</text>
</comment>
<evidence type="ECO:0000256" key="6">
    <source>
        <dbReference type="ARBA" id="ARBA00023170"/>
    </source>
</evidence>
<accession>A0A182WQQ1</accession>
<sequence length="392" mass="46071">MQAPRWLIVVESIALKFVFAFLPLTFDRNTKRFQKRTKDLIISVVFLLLFAVLGPIVCVVLFTMNFNADNQITNVLSAFQFAFIYLFILIVQIMFLWKKETLYKLLNEMFDLGHVLETVLSRSMTEFSVYRWIFFKILILDIVTQLFSLYTFEGDTFARGNDMLTVSSLFLYGLMYYITIVENFILLGLVICGVMQVMINAVVKQLARCQIRSKQQSMVVTPSQGLVQMYMLHCRNVDIVQKFMDTLNFPTLMLTGWYFFMIIYSVYYMYVVAFMACQRGIKLDEIKAYMNPLVFFLYQCIQLYLIVLVPSVYTDQAKKMMRLLNLVGANQDQHRLDQERLIELLMVDCMQRNYSISNYGMYAMNRALLFGMIATMTSYLIILIQFHIQEYE</sequence>
<reference evidence="9" key="2">
    <citation type="submission" date="2020-05" db="UniProtKB">
        <authorList>
            <consortium name="EnsemblMetazoa"/>
        </authorList>
    </citation>
    <scope>IDENTIFICATION</scope>
    <source>
        <strain evidence="9">MINIMUS1</strain>
    </source>
</reference>
<keyword evidence="4 8" id="KW-1133">Transmembrane helix</keyword>
<evidence type="ECO:0000256" key="5">
    <source>
        <dbReference type="ARBA" id="ARBA00023136"/>
    </source>
</evidence>
<proteinExistence type="inferred from homology"/>
<feature type="transmembrane region" description="Helical" evidence="8">
    <location>
        <begin position="293"/>
        <end position="313"/>
    </location>
</feature>
<evidence type="ECO:0000313" key="10">
    <source>
        <dbReference type="Proteomes" id="UP000075920"/>
    </source>
</evidence>
<keyword evidence="7 8" id="KW-0807">Transducer</keyword>
<feature type="transmembrane region" description="Helical" evidence="8">
    <location>
        <begin position="170"/>
        <end position="203"/>
    </location>
</feature>
<keyword evidence="5 8" id="KW-0472">Membrane</keyword>
<dbReference type="GO" id="GO:0030424">
    <property type="term" value="C:axon"/>
    <property type="evidence" value="ECO:0007669"/>
    <property type="project" value="TreeGrafter"/>
</dbReference>
<evidence type="ECO:0000256" key="7">
    <source>
        <dbReference type="ARBA" id="ARBA00023224"/>
    </source>
</evidence>
<dbReference type="GO" id="GO:0008049">
    <property type="term" value="P:male courtship behavior"/>
    <property type="evidence" value="ECO:0007669"/>
    <property type="project" value="TreeGrafter"/>
</dbReference>
<dbReference type="GO" id="GO:0050909">
    <property type="term" value="P:sensory perception of taste"/>
    <property type="evidence" value="ECO:0007669"/>
    <property type="project" value="InterPro"/>
</dbReference>
<evidence type="ECO:0000256" key="3">
    <source>
        <dbReference type="ARBA" id="ARBA00022692"/>
    </source>
</evidence>
<dbReference type="Pfam" id="PF08395">
    <property type="entry name" value="7tm_7"/>
    <property type="match status" value="1"/>
</dbReference>
<keyword evidence="2 8" id="KW-1003">Cell membrane</keyword>
<keyword evidence="6 8" id="KW-0675">Receptor</keyword>
<feature type="transmembrane region" description="Helical" evidence="8">
    <location>
        <begin position="39"/>
        <end position="63"/>
    </location>
</feature>
<reference evidence="10" key="1">
    <citation type="submission" date="2013-03" db="EMBL/GenBank/DDBJ databases">
        <title>The Genome Sequence of Anopheles minimus MINIMUS1.</title>
        <authorList>
            <consortium name="The Broad Institute Genomics Platform"/>
            <person name="Neafsey D.E."/>
            <person name="Walton C."/>
            <person name="Walker B."/>
            <person name="Young S.K."/>
            <person name="Zeng Q."/>
            <person name="Gargeya S."/>
            <person name="Fitzgerald M."/>
            <person name="Haas B."/>
            <person name="Abouelleil A."/>
            <person name="Allen A.W."/>
            <person name="Alvarado L."/>
            <person name="Arachchi H.M."/>
            <person name="Berlin A.M."/>
            <person name="Chapman S.B."/>
            <person name="Gainer-Dewar J."/>
            <person name="Goldberg J."/>
            <person name="Griggs A."/>
            <person name="Gujja S."/>
            <person name="Hansen M."/>
            <person name="Howarth C."/>
            <person name="Imamovic A."/>
            <person name="Ireland A."/>
            <person name="Larimer J."/>
            <person name="McCowan C."/>
            <person name="Murphy C."/>
            <person name="Pearson M."/>
            <person name="Poon T.W."/>
            <person name="Priest M."/>
            <person name="Roberts A."/>
            <person name="Saif S."/>
            <person name="Shea T."/>
            <person name="Sisk P."/>
            <person name="Sykes S."/>
            <person name="Wortman J."/>
            <person name="Nusbaum C."/>
            <person name="Birren B."/>
        </authorList>
    </citation>
    <scope>NUCLEOTIDE SEQUENCE [LARGE SCALE GENOMIC DNA]</scope>
    <source>
        <strain evidence="10">MINIMUS1</strain>
    </source>
</reference>
<feature type="transmembrane region" description="Helical" evidence="8">
    <location>
        <begin position="75"/>
        <end position="97"/>
    </location>
</feature>
<dbReference type="GO" id="GO:0007635">
    <property type="term" value="P:chemosensory behavior"/>
    <property type="evidence" value="ECO:0007669"/>
    <property type="project" value="TreeGrafter"/>
</dbReference>
<dbReference type="AlphaFoldDB" id="A0A182WQQ1"/>
<dbReference type="PANTHER" id="PTHR21143:SF134">
    <property type="entry name" value="GUSTATORY RECEPTOR"/>
    <property type="match status" value="1"/>
</dbReference>
<feature type="transmembrane region" description="Helical" evidence="8">
    <location>
        <begin position="367"/>
        <end position="388"/>
    </location>
</feature>
<dbReference type="Proteomes" id="UP000075920">
    <property type="component" value="Unassembled WGS sequence"/>
</dbReference>
<feature type="transmembrane region" description="Helical" evidence="8">
    <location>
        <begin position="252"/>
        <end position="273"/>
    </location>
</feature>
<dbReference type="GO" id="GO:0030425">
    <property type="term" value="C:dendrite"/>
    <property type="evidence" value="ECO:0007669"/>
    <property type="project" value="TreeGrafter"/>
</dbReference>
<dbReference type="VEuPathDB" id="VectorBase:AMIN015538"/>
<comment type="caution">
    <text evidence="8">Lacks conserved residue(s) required for the propagation of feature annotation.</text>
</comment>
<keyword evidence="3 8" id="KW-0812">Transmembrane</keyword>
<evidence type="ECO:0000256" key="8">
    <source>
        <dbReference type="RuleBase" id="RU363108"/>
    </source>
</evidence>
<evidence type="ECO:0000256" key="1">
    <source>
        <dbReference type="ARBA" id="ARBA00004651"/>
    </source>
</evidence>
<evidence type="ECO:0000256" key="4">
    <source>
        <dbReference type="ARBA" id="ARBA00022989"/>
    </source>
</evidence>
<feature type="transmembrane region" description="Helical" evidence="8">
    <location>
        <begin position="129"/>
        <end position="150"/>
    </location>
</feature>
<comment type="subcellular location">
    <subcellularLocation>
        <location evidence="1 8">Cell membrane</location>
        <topology evidence="1 8">Multi-pass membrane protein</topology>
    </subcellularLocation>
</comment>
<organism evidence="9 10">
    <name type="scientific">Anopheles minimus</name>
    <dbReference type="NCBI Taxonomy" id="112268"/>
    <lineage>
        <taxon>Eukaryota</taxon>
        <taxon>Metazoa</taxon>
        <taxon>Ecdysozoa</taxon>
        <taxon>Arthropoda</taxon>
        <taxon>Hexapoda</taxon>
        <taxon>Insecta</taxon>
        <taxon>Pterygota</taxon>
        <taxon>Neoptera</taxon>
        <taxon>Endopterygota</taxon>
        <taxon>Diptera</taxon>
        <taxon>Nematocera</taxon>
        <taxon>Culicoidea</taxon>
        <taxon>Culicidae</taxon>
        <taxon>Anophelinae</taxon>
        <taxon>Anopheles</taxon>
    </lineage>
</organism>
<dbReference type="GO" id="GO:0005886">
    <property type="term" value="C:plasma membrane"/>
    <property type="evidence" value="ECO:0007669"/>
    <property type="project" value="UniProtKB-SubCell"/>
</dbReference>
<protein>
    <recommendedName>
        <fullName evidence="8">Gustatory receptor</fullName>
    </recommendedName>
</protein>
<comment type="similarity">
    <text evidence="8">Belongs to the insect chemoreceptor superfamily. Gustatory receptor (GR) family.</text>
</comment>
<name>A0A182WQQ1_9DIPT</name>
<evidence type="ECO:0000313" key="9">
    <source>
        <dbReference type="EnsemblMetazoa" id="AMIN015538-PA"/>
    </source>
</evidence>
<keyword evidence="10" id="KW-1185">Reference proteome</keyword>
<dbReference type="InterPro" id="IPR013604">
    <property type="entry name" value="7TM_chemorcpt"/>
</dbReference>